<keyword evidence="1" id="KW-1133">Transmembrane helix</keyword>
<dbReference type="Proteomes" id="UP000321533">
    <property type="component" value="Chromosome"/>
</dbReference>
<dbReference type="EMBL" id="CP042435">
    <property type="protein sequence ID" value="QEC68533.1"/>
    <property type="molecule type" value="Genomic_DNA"/>
</dbReference>
<dbReference type="OrthoDB" id="680861at2"/>
<feature type="transmembrane region" description="Helical" evidence="1">
    <location>
        <begin position="7"/>
        <end position="25"/>
    </location>
</feature>
<dbReference type="AlphaFoldDB" id="A0A5B8VC03"/>
<dbReference type="RefSeq" id="WP_147190640.1">
    <property type="nucleotide sequence ID" value="NZ_CP042435.1"/>
</dbReference>
<reference evidence="2 3" key="1">
    <citation type="journal article" date="2016" name="Int. J. Syst. Evol. Microbiol.">
        <title>Panacibacter ginsenosidivorans gen. nov., sp. nov., with ginsenoside converting activity isolated from soil of a ginseng field.</title>
        <authorList>
            <person name="Siddiqi M.Z."/>
            <person name="Muhammad Shafi S."/>
            <person name="Choi K.D."/>
            <person name="Im W.T."/>
        </authorList>
    </citation>
    <scope>NUCLEOTIDE SEQUENCE [LARGE SCALE GENOMIC DNA]</scope>
    <source>
        <strain evidence="2 3">Gsoil1550</strain>
    </source>
</reference>
<evidence type="ECO:0000256" key="1">
    <source>
        <dbReference type="SAM" id="Phobius"/>
    </source>
</evidence>
<evidence type="ECO:0000313" key="3">
    <source>
        <dbReference type="Proteomes" id="UP000321533"/>
    </source>
</evidence>
<organism evidence="2 3">
    <name type="scientific">Panacibacter ginsenosidivorans</name>
    <dbReference type="NCBI Taxonomy" id="1813871"/>
    <lineage>
        <taxon>Bacteria</taxon>
        <taxon>Pseudomonadati</taxon>
        <taxon>Bacteroidota</taxon>
        <taxon>Chitinophagia</taxon>
        <taxon>Chitinophagales</taxon>
        <taxon>Chitinophagaceae</taxon>
        <taxon>Panacibacter</taxon>
    </lineage>
</organism>
<protein>
    <submittedName>
        <fullName evidence="2">Uncharacterized protein</fullName>
    </submittedName>
</protein>
<keyword evidence="3" id="KW-1185">Reference proteome</keyword>
<sequence length="122" mass="14268">MKNFKQFDCWLQLLPIIVCTMLIVTGTMDFYYGYFIIGGRQFISMLVHEFTESFTYKGSARRIYQNITYIIVACMVLTPLVYVTGIVFVPMLFAAPFMAAYYTGMCYRETFIYSKRPLSMLK</sequence>
<evidence type="ECO:0000313" key="2">
    <source>
        <dbReference type="EMBL" id="QEC68533.1"/>
    </source>
</evidence>
<proteinExistence type="predicted"/>
<dbReference type="KEGG" id="pgin:FRZ67_14920"/>
<feature type="transmembrane region" description="Helical" evidence="1">
    <location>
        <begin position="63"/>
        <end position="82"/>
    </location>
</feature>
<accession>A0A5B8VC03</accession>
<keyword evidence="1" id="KW-0472">Membrane</keyword>
<gene>
    <name evidence="2" type="ORF">FRZ67_14920</name>
</gene>
<keyword evidence="1" id="KW-0812">Transmembrane</keyword>
<name>A0A5B8VC03_9BACT</name>